<keyword evidence="7" id="KW-1185">Reference proteome</keyword>
<dbReference type="GO" id="GO:0003779">
    <property type="term" value="F:actin binding"/>
    <property type="evidence" value="ECO:0007669"/>
    <property type="project" value="TreeGrafter"/>
</dbReference>
<feature type="compositionally biased region" description="Acidic residues" evidence="5">
    <location>
        <begin position="83"/>
        <end position="97"/>
    </location>
</feature>
<dbReference type="GO" id="GO:0032233">
    <property type="term" value="P:positive regulation of actin filament bundle assembly"/>
    <property type="evidence" value="ECO:0007669"/>
    <property type="project" value="TreeGrafter"/>
</dbReference>
<dbReference type="GO" id="GO:0015629">
    <property type="term" value="C:actin cytoskeleton"/>
    <property type="evidence" value="ECO:0007669"/>
    <property type="project" value="TreeGrafter"/>
</dbReference>
<feature type="compositionally biased region" description="Low complexity" evidence="5">
    <location>
        <begin position="616"/>
        <end position="625"/>
    </location>
</feature>
<feature type="region of interest" description="Disordered" evidence="5">
    <location>
        <begin position="696"/>
        <end position="911"/>
    </location>
</feature>
<dbReference type="GO" id="GO:0005634">
    <property type="term" value="C:nucleus"/>
    <property type="evidence" value="ECO:0007669"/>
    <property type="project" value="TreeGrafter"/>
</dbReference>
<feature type="region of interest" description="Disordered" evidence="5">
    <location>
        <begin position="1"/>
        <end position="23"/>
    </location>
</feature>
<feature type="compositionally biased region" description="Low complexity" evidence="5">
    <location>
        <begin position="833"/>
        <end position="871"/>
    </location>
</feature>
<feature type="region of interest" description="Disordered" evidence="5">
    <location>
        <begin position="38"/>
        <end position="195"/>
    </location>
</feature>
<feature type="compositionally biased region" description="Polar residues" evidence="5">
    <location>
        <begin position="698"/>
        <end position="722"/>
    </location>
</feature>
<comment type="subcellular location">
    <subcellularLocation>
        <location evidence="1">Cytoplasm</location>
    </subcellularLocation>
</comment>
<dbReference type="Proteomes" id="UP000472265">
    <property type="component" value="Chromosome 1"/>
</dbReference>
<evidence type="ECO:0000313" key="7">
    <source>
        <dbReference type="Proteomes" id="UP000472265"/>
    </source>
</evidence>
<protein>
    <submittedName>
        <fullName evidence="6">Synaptopodin 2b</fullName>
    </submittedName>
</protein>
<reference evidence="6" key="3">
    <citation type="submission" date="2025-09" db="UniProtKB">
        <authorList>
            <consortium name="Ensembl"/>
        </authorList>
    </citation>
    <scope>IDENTIFICATION</scope>
</reference>
<name>A0A671WHG2_SPAAU</name>
<dbReference type="GO" id="GO:0030018">
    <property type="term" value="C:Z disc"/>
    <property type="evidence" value="ECO:0007669"/>
    <property type="project" value="TreeGrafter"/>
</dbReference>
<evidence type="ECO:0000256" key="1">
    <source>
        <dbReference type="ARBA" id="ARBA00004496"/>
    </source>
</evidence>
<evidence type="ECO:0000256" key="5">
    <source>
        <dbReference type="SAM" id="MobiDB-lite"/>
    </source>
</evidence>
<dbReference type="Ensembl" id="ENSSAUT00010037883.1">
    <property type="protein sequence ID" value="ENSSAUP00010035966.1"/>
    <property type="gene ID" value="ENSSAUG00010015221.1"/>
</dbReference>
<keyword evidence="3" id="KW-0597">Phosphoprotein</keyword>
<sequence>MEPEAEDPDNNDNLVHWSGSDGSQELCVSESLAESFYEDDASDAEYPLDHQPAHIPKSGSTEHLQSRDWESAGEQQSLPEFSGSEEDVAYQEDDDIYLNESIESISETPQIQTQRTSLSQHPLHSDAESKAGQISRPHSQSSSSSLGHAADMTLALTLTTEQPLGASNRHGLGTGNRRVESSEEGGSSEAPPASVFFGISNEGAEQAEKWNSESDTDLCRPDRLRAEHTRLCHNESQSERQVKETKSKCKRIARLLTNAPNPQNKGALLFKKRRQRVKKYTLVSYGTGDNKLDSEDQIEEETEEVGSAGYNFSDSELEEECSVHHQQHNLSLNWGSVREMEALPETKGKGVLMFAQRRKRMDEIVSEHEELRNKGNPVENLTEPESKEAPNIYDTKEMYVHTDQANYMDVNVKQHVEYQENFELMNQLSNVSRPLVPNRTARPFLRLQDGTTAPVMPGGVAPVTKTHEPRFRVPVPINTNPQVWSPTGDIIASRDERISVPAIKTGILPESKRKVANKQPSMMAQDAHLQNKGDRRSYIESEEDCFSLGAEACNFMQPRTIKLKNPPPVAPKPTIDPNCPPWMRRSPSGEPYIPPRSPVSQPSHSSAGPHSQHYVQQQDWAQRQQMANHWAPDQTQATLQTPPYIHASKAPQASPKGRVSDRGLNRAGQGPTMAGKGAELFAKRQSRMEKFVVDAETVQANKTRSPSPTSSLPNSWRYSSNIRAPPPLSYNPLLAPFYPPSAAKQPPSTSPKIKPKTKEKPKAPPKHLNALDIMKHQPYQLDSSLFKYDSAPEAKSPSPKPTPASKFEAAKSRKQKSAPSHSTYTAPELAAQSKAEVPAKSSVSVSSQKSPSPRPASTSSQQSSVGDSIASAYSPASLIARGARQMAPRPRFSAKKPMVTGTQWKPVAMFH</sequence>
<dbReference type="InterPro" id="IPR051976">
    <property type="entry name" value="Synaptopodin_domain"/>
</dbReference>
<evidence type="ECO:0000313" key="6">
    <source>
        <dbReference type="Ensembl" id="ENSSAUP00010035966.1"/>
    </source>
</evidence>
<feature type="region of interest" description="Disordered" evidence="5">
    <location>
        <begin position="648"/>
        <end position="675"/>
    </location>
</feature>
<reference evidence="6" key="1">
    <citation type="submission" date="2021-04" db="EMBL/GenBank/DDBJ databases">
        <authorList>
            <consortium name="Wellcome Sanger Institute Data Sharing"/>
        </authorList>
    </citation>
    <scope>NUCLEOTIDE SEQUENCE [LARGE SCALE GENOMIC DNA]</scope>
</reference>
<comment type="similarity">
    <text evidence="4">Belongs to the synaptopodin family.</text>
</comment>
<dbReference type="PANTHER" id="PTHR24217">
    <property type="entry name" value="PUTATIVE-RELATED"/>
    <property type="match status" value="1"/>
</dbReference>
<feature type="compositionally biased region" description="Polar residues" evidence="5">
    <location>
        <begin position="101"/>
        <end position="122"/>
    </location>
</feature>
<evidence type="ECO:0000256" key="3">
    <source>
        <dbReference type="ARBA" id="ARBA00022553"/>
    </source>
</evidence>
<proteinExistence type="inferred from homology"/>
<dbReference type="OMA" id="KQHVEYQ"/>
<feature type="region of interest" description="Disordered" evidence="5">
    <location>
        <begin position="514"/>
        <end position="534"/>
    </location>
</feature>
<reference evidence="6" key="2">
    <citation type="submission" date="2025-08" db="UniProtKB">
        <authorList>
            <consortium name="Ensembl"/>
        </authorList>
    </citation>
    <scope>IDENTIFICATION</scope>
</reference>
<evidence type="ECO:0000256" key="4">
    <source>
        <dbReference type="ARBA" id="ARBA00038161"/>
    </source>
</evidence>
<dbReference type="GeneTree" id="ENSGT00950000183054"/>
<feature type="region of interest" description="Disordered" evidence="5">
    <location>
        <begin position="564"/>
        <end position="630"/>
    </location>
</feature>
<feature type="compositionally biased region" description="Polar residues" evidence="5">
    <location>
        <begin position="598"/>
        <end position="615"/>
    </location>
</feature>
<dbReference type="PANTHER" id="PTHR24217:SF9">
    <property type="entry name" value="SYNAPTOPODIN-2"/>
    <property type="match status" value="1"/>
</dbReference>
<accession>A0A671WHG2</accession>
<dbReference type="AlphaFoldDB" id="A0A671WHG2"/>
<feature type="compositionally biased region" description="Acidic residues" evidence="5">
    <location>
        <begin position="1"/>
        <end position="10"/>
    </location>
</feature>
<feature type="compositionally biased region" description="Low complexity" evidence="5">
    <location>
        <begin position="184"/>
        <end position="194"/>
    </location>
</feature>
<evidence type="ECO:0000256" key="2">
    <source>
        <dbReference type="ARBA" id="ARBA00022490"/>
    </source>
</evidence>
<feature type="compositionally biased region" description="Low complexity" evidence="5">
    <location>
        <begin position="139"/>
        <end position="160"/>
    </location>
</feature>
<dbReference type="InParanoid" id="A0A671WHG2"/>
<organism evidence="6 7">
    <name type="scientific">Sparus aurata</name>
    <name type="common">Gilthead sea bream</name>
    <dbReference type="NCBI Taxonomy" id="8175"/>
    <lineage>
        <taxon>Eukaryota</taxon>
        <taxon>Metazoa</taxon>
        <taxon>Chordata</taxon>
        <taxon>Craniata</taxon>
        <taxon>Vertebrata</taxon>
        <taxon>Euteleostomi</taxon>
        <taxon>Actinopterygii</taxon>
        <taxon>Neopterygii</taxon>
        <taxon>Teleostei</taxon>
        <taxon>Neoteleostei</taxon>
        <taxon>Acanthomorphata</taxon>
        <taxon>Eupercaria</taxon>
        <taxon>Spariformes</taxon>
        <taxon>Sparidae</taxon>
        <taxon>Sparus</taxon>
    </lineage>
</organism>
<keyword evidence="2" id="KW-0963">Cytoplasm</keyword>